<feature type="transmembrane region" description="Helical" evidence="1">
    <location>
        <begin position="13"/>
        <end position="31"/>
    </location>
</feature>
<sequence>MIRKIKVILAKDLIQRVLFGIGLILWTFINWNGIIKNPNSETSLGIANITLYLIPAIILLIQIIRNNKILWGLTFGLFTIYILTSLIMVISNAITRSGNHVKAIDWNVTQLIQIFVFFGVLGIIDWIIYQSKPSRLI</sequence>
<evidence type="ECO:0000313" key="2">
    <source>
        <dbReference type="EMBL" id="MFD1316721.1"/>
    </source>
</evidence>
<comment type="caution">
    <text evidence="2">The sequence shown here is derived from an EMBL/GenBank/DDBJ whole genome shotgun (WGS) entry which is preliminary data.</text>
</comment>
<dbReference type="RefSeq" id="WP_377180044.1">
    <property type="nucleotide sequence ID" value="NZ_JBHTMY010000004.1"/>
</dbReference>
<keyword evidence="1" id="KW-1133">Transmembrane helix</keyword>
<organism evidence="2 3">
    <name type="scientific">Namhaeicola litoreus</name>
    <dbReference type="NCBI Taxonomy" id="1052145"/>
    <lineage>
        <taxon>Bacteria</taxon>
        <taxon>Pseudomonadati</taxon>
        <taxon>Bacteroidota</taxon>
        <taxon>Flavobacteriia</taxon>
        <taxon>Flavobacteriales</taxon>
        <taxon>Flavobacteriaceae</taxon>
        <taxon>Namhaeicola</taxon>
    </lineage>
</organism>
<name>A0ABW3Y6H5_9FLAO</name>
<accession>A0ABW3Y6H5</accession>
<evidence type="ECO:0000256" key="1">
    <source>
        <dbReference type="SAM" id="Phobius"/>
    </source>
</evidence>
<keyword evidence="3" id="KW-1185">Reference proteome</keyword>
<proteinExistence type="predicted"/>
<keyword evidence="1" id="KW-0472">Membrane</keyword>
<protein>
    <submittedName>
        <fullName evidence="2">Uncharacterized protein</fullName>
    </submittedName>
</protein>
<gene>
    <name evidence="2" type="ORF">ACFQ39_13935</name>
</gene>
<feature type="transmembrane region" description="Helical" evidence="1">
    <location>
        <begin position="43"/>
        <end position="63"/>
    </location>
</feature>
<keyword evidence="1" id="KW-0812">Transmembrane</keyword>
<feature type="transmembrane region" description="Helical" evidence="1">
    <location>
        <begin position="111"/>
        <end position="129"/>
    </location>
</feature>
<evidence type="ECO:0000313" key="3">
    <source>
        <dbReference type="Proteomes" id="UP001597201"/>
    </source>
</evidence>
<dbReference type="EMBL" id="JBHTMY010000004">
    <property type="protein sequence ID" value="MFD1316721.1"/>
    <property type="molecule type" value="Genomic_DNA"/>
</dbReference>
<dbReference type="Proteomes" id="UP001597201">
    <property type="component" value="Unassembled WGS sequence"/>
</dbReference>
<reference evidence="3" key="1">
    <citation type="journal article" date="2019" name="Int. J. Syst. Evol. Microbiol.">
        <title>The Global Catalogue of Microorganisms (GCM) 10K type strain sequencing project: providing services to taxonomists for standard genome sequencing and annotation.</title>
        <authorList>
            <consortium name="The Broad Institute Genomics Platform"/>
            <consortium name="The Broad Institute Genome Sequencing Center for Infectious Disease"/>
            <person name="Wu L."/>
            <person name="Ma J."/>
        </authorList>
    </citation>
    <scope>NUCLEOTIDE SEQUENCE [LARGE SCALE GENOMIC DNA]</scope>
    <source>
        <strain evidence="3">CCUG 61485</strain>
    </source>
</reference>
<feature type="transmembrane region" description="Helical" evidence="1">
    <location>
        <begin position="70"/>
        <end position="91"/>
    </location>
</feature>